<gene>
    <name evidence="2" type="ORF">UV61_C0003G0027</name>
</gene>
<sequence length="663" mass="78348">MPKFWHWLVIIVLYFIVPVLEIRLFIILLTVGFGLQKTWELPKWSTYLFLWCIFSLGFILAPYWQVFSWWPLKYSLLLILVGLGSIWAMITAKKITWKGGNFDIWHIGLLTFLIYLTHFGLVAADIPWQGDEEYHVNRLLDIFSYFAFYGQDWHFYLLRNPFLGILLTEALVISSILFFKKIRLFQKISRAKNYWIVVATLVFPTLATTIFPSTVFSDQTGIFKLADIIRYPYLQRWWQFVLVWPFPGKIQLYRALPFLSLLLIAWILYFWFAKKLPHKLLAVGYAYAFTTIPLMTFYGSLLYLELPIVFIMLICLFQIKNIISQPYSILTKQPVWLCLVILPFLKETTIMFLLLVVGVRTIFQQFVLSKNLRPKRFLLSEFLFAVSILSPAILYLLFRKYFSGFRPYGWQLVNIVTLTNYLVLGKALFLQFGFLMIFGAIGVVYLVKKDPFGLKLQLLFLVGSIIFFLGDEWEFVGYSRWNLFLVPGIFYFVYRFVISQKKPAQILLLLILLISNSYFSPIWRNRLRKPNWGSPNTGKAEYIFPYDETLGWLSQENKTKQMLSTGYFDDVAYFGFDFYFRKYQWFPLLTQIPLADTPYTAYEEPVLFEQLLEHMQTQNLDIDTIVYQSIYNIKLDPNKRYGTKYTVIKKFSNGLHTIYVLRS</sequence>
<feature type="transmembrane region" description="Helical" evidence="1">
    <location>
        <begin position="252"/>
        <end position="273"/>
    </location>
</feature>
<dbReference type="EMBL" id="LCFD01000003">
    <property type="protein sequence ID" value="KKS87174.1"/>
    <property type="molecule type" value="Genomic_DNA"/>
</dbReference>
<evidence type="ECO:0000256" key="1">
    <source>
        <dbReference type="SAM" id="Phobius"/>
    </source>
</evidence>
<feature type="transmembrane region" description="Helical" evidence="1">
    <location>
        <begin position="47"/>
        <end position="66"/>
    </location>
</feature>
<feature type="transmembrane region" description="Helical" evidence="1">
    <location>
        <begin position="335"/>
        <end position="357"/>
    </location>
</feature>
<protein>
    <recommendedName>
        <fullName evidence="4">YYY membrane protein</fullName>
    </recommendedName>
</protein>
<feature type="transmembrane region" description="Helical" evidence="1">
    <location>
        <begin position="304"/>
        <end position="323"/>
    </location>
</feature>
<feature type="transmembrane region" description="Helical" evidence="1">
    <location>
        <begin position="481"/>
        <end position="498"/>
    </location>
</feature>
<keyword evidence="1" id="KW-0812">Transmembrane</keyword>
<dbReference type="AlphaFoldDB" id="A0A0G1CNP6"/>
<dbReference type="Proteomes" id="UP000034050">
    <property type="component" value="Unassembled WGS sequence"/>
</dbReference>
<feature type="transmembrane region" description="Helical" evidence="1">
    <location>
        <begin position="194"/>
        <end position="215"/>
    </location>
</feature>
<name>A0A0G1CNP6_9BACT</name>
<keyword evidence="1" id="KW-1133">Transmembrane helix</keyword>
<evidence type="ECO:0008006" key="4">
    <source>
        <dbReference type="Google" id="ProtNLM"/>
    </source>
</evidence>
<feature type="transmembrane region" description="Helical" evidence="1">
    <location>
        <begin position="377"/>
        <end position="398"/>
    </location>
</feature>
<comment type="caution">
    <text evidence="2">The sequence shown here is derived from an EMBL/GenBank/DDBJ whole genome shotgun (WGS) entry which is preliminary data.</text>
</comment>
<accession>A0A0G1CNP6</accession>
<proteinExistence type="predicted"/>
<feature type="transmembrane region" description="Helical" evidence="1">
    <location>
        <begin position="418"/>
        <end position="446"/>
    </location>
</feature>
<feature type="transmembrane region" description="Helical" evidence="1">
    <location>
        <begin position="452"/>
        <end position="469"/>
    </location>
</feature>
<organism evidence="2 3">
    <name type="scientific">Candidatus Gottesmanbacteria bacterium GW2011_GWB1_43_11</name>
    <dbReference type="NCBI Taxonomy" id="1618446"/>
    <lineage>
        <taxon>Bacteria</taxon>
        <taxon>Candidatus Gottesmaniibacteriota</taxon>
    </lineage>
</organism>
<keyword evidence="1" id="KW-0472">Membrane</keyword>
<feature type="transmembrane region" description="Helical" evidence="1">
    <location>
        <begin position="104"/>
        <end position="124"/>
    </location>
</feature>
<feature type="transmembrane region" description="Helical" evidence="1">
    <location>
        <begin position="72"/>
        <end position="92"/>
    </location>
</feature>
<feature type="transmembrane region" description="Helical" evidence="1">
    <location>
        <begin position="162"/>
        <end position="182"/>
    </location>
</feature>
<evidence type="ECO:0000313" key="3">
    <source>
        <dbReference type="Proteomes" id="UP000034050"/>
    </source>
</evidence>
<evidence type="ECO:0000313" key="2">
    <source>
        <dbReference type="EMBL" id="KKS87174.1"/>
    </source>
</evidence>
<feature type="transmembrane region" description="Helical" evidence="1">
    <location>
        <begin position="504"/>
        <end position="523"/>
    </location>
</feature>
<reference evidence="2 3" key="1">
    <citation type="journal article" date="2015" name="Nature">
        <title>rRNA introns, odd ribosomes, and small enigmatic genomes across a large radiation of phyla.</title>
        <authorList>
            <person name="Brown C.T."/>
            <person name="Hug L.A."/>
            <person name="Thomas B.C."/>
            <person name="Sharon I."/>
            <person name="Castelle C.J."/>
            <person name="Singh A."/>
            <person name="Wilkins M.J."/>
            <person name="Williams K.H."/>
            <person name="Banfield J.F."/>
        </authorList>
    </citation>
    <scope>NUCLEOTIDE SEQUENCE [LARGE SCALE GENOMIC DNA]</scope>
</reference>
<feature type="transmembrane region" description="Helical" evidence="1">
    <location>
        <begin position="6"/>
        <end position="35"/>
    </location>
</feature>